<dbReference type="GO" id="GO:0033617">
    <property type="term" value="P:mitochondrial respiratory chain complex IV assembly"/>
    <property type="evidence" value="ECO:0007669"/>
    <property type="project" value="InterPro"/>
</dbReference>
<dbReference type="EMBL" id="CP076754">
    <property type="protein sequence ID" value="QWW25441.1"/>
    <property type="molecule type" value="Genomic_DNA"/>
</dbReference>
<keyword evidence="1" id="KW-1133">Transmembrane helix</keyword>
<protein>
    <submittedName>
        <fullName evidence="2">Uncharacterized protein</fullName>
    </submittedName>
</protein>
<keyword evidence="1" id="KW-0812">Transmembrane</keyword>
<organism evidence="2">
    <name type="scientific">Candidozyma auris</name>
    <name type="common">Yeast</name>
    <name type="synonym">Candida auris</name>
    <dbReference type="NCBI Taxonomy" id="498019"/>
    <lineage>
        <taxon>Eukaryota</taxon>
        <taxon>Fungi</taxon>
        <taxon>Dikarya</taxon>
        <taxon>Ascomycota</taxon>
        <taxon>Saccharomycotina</taxon>
        <taxon>Pichiomycetes</taxon>
        <taxon>Metschnikowiaceae</taxon>
        <taxon>Candidozyma</taxon>
    </lineage>
</organism>
<evidence type="ECO:0000313" key="2">
    <source>
        <dbReference type="EMBL" id="QWW25441.1"/>
    </source>
</evidence>
<accession>A0A8F2W693</accession>
<dbReference type="InterPro" id="IPR042432">
    <property type="entry name" value="Coa1_fungi"/>
</dbReference>
<feature type="transmembrane region" description="Helical" evidence="1">
    <location>
        <begin position="233"/>
        <end position="251"/>
    </location>
</feature>
<dbReference type="PANTHER" id="PTHR28523">
    <property type="entry name" value="CYTOCHROME C OXIDASE ASSEMBLY FACTOR 1"/>
    <property type="match status" value="1"/>
</dbReference>
<reference evidence="2" key="1">
    <citation type="submission" date="2021-06" db="EMBL/GenBank/DDBJ databases">
        <title>Candida auris outbreak in lebanese hospital.</title>
        <authorList>
            <person name="Finianos M."/>
        </authorList>
    </citation>
    <scope>NUCLEOTIDE SEQUENCE</scope>
    <source>
        <strain evidence="2">CA7LBN</strain>
    </source>
</reference>
<keyword evidence="1" id="KW-0472">Membrane</keyword>
<dbReference type="GO" id="GO:0005743">
    <property type="term" value="C:mitochondrial inner membrane"/>
    <property type="evidence" value="ECO:0007669"/>
    <property type="project" value="TreeGrafter"/>
</dbReference>
<dbReference type="InterPro" id="IPR014807">
    <property type="entry name" value="Coa1"/>
</dbReference>
<gene>
    <name evidence="2" type="ORF">CA7LBN_004328</name>
</gene>
<evidence type="ECO:0000256" key="1">
    <source>
        <dbReference type="SAM" id="Phobius"/>
    </source>
</evidence>
<dbReference type="Proteomes" id="UP000825438">
    <property type="component" value="Chromosome VI"/>
</dbReference>
<dbReference type="AlphaFoldDB" id="A0A8F2W693"/>
<dbReference type="Pfam" id="PF08695">
    <property type="entry name" value="Coa1"/>
    <property type="match status" value="1"/>
</dbReference>
<sequence>MNISESKVSNRNFQAAHNTSNEITSCKLKNGNAVASKLHQLSVLATSAPWLKAFREAQEIPLLTGWIEAHCYSAAGEDSAGVFVMDAQGAHILVSDEAVRAIVNFLDVCEEVLGLETCYILVPKHVPQSKKLMKLLSQCFDLAFVDAKSVSALNAYDVLDWYTVALRSSVISGSLAQQTARPSLLCLRNQSTQAAKHLNDGVPPSDTIVRTVPVSVERELPDPFKKKKQNRRYFWAYAVGTTISCIIIFNYEKTRSPIVNSVLYCLRRSDHAKAALGPNIGFASSWPWISGPLNTVKGNIDITFSVKGDDGVGKLHLHATRTSKLVPFDIHAWTLETSDGKVIDLAKDVSVEFEL</sequence>
<name>A0A8F2W693_CANAR</name>
<proteinExistence type="predicted"/>
<dbReference type="PANTHER" id="PTHR28523:SF1">
    <property type="entry name" value="CYTOCHROME C OXIDASE ASSEMBLY FACTOR 1"/>
    <property type="match status" value="1"/>
</dbReference>